<evidence type="ECO:0008006" key="4">
    <source>
        <dbReference type="Google" id="ProtNLM"/>
    </source>
</evidence>
<accession>A0A2C5X217</accession>
<proteinExistence type="predicted"/>
<keyword evidence="1" id="KW-1133">Transmembrane helix</keyword>
<feature type="non-terminal residue" evidence="2">
    <location>
        <position position="434"/>
    </location>
</feature>
<keyword evidence="3" id="KW-1185">Reference proteome</keyword>
<reference evidence="2 3" key="2">
    <citation type="journal article" date="2013" name="IMA Fungus">
        <title>IMA Genome-F 1: Ceratocystis fimbriata: Draft nuclear genome sequence for the plant pathogen, Ceratocystis fimbriata.</title>
        <authorList>
            <person name="Wilken P.M."/>
            <person name="Steenkamp E.T."/>
            <person name="Wingfield M.J."/>
            <person name="de Beer Z.W."/>
            <person name="Wingfield B.D."/>
        </authorList>
    </citation>
    <scope>NUCLEOTIDE SEQUENCE [LARGE SCALE GENOMIC DNA]</scope>
    <source>
        <strain evidence="2 3">CBS 114723</strain>
    </source>
</reference>
<dbReference type="AlphaFoldDB" id="A0A2C5X217"/>
<evidence type="ECO:0000313" key="2">
    <source>
        <dbReference type="EMBL" id="PHH52093.1"/>
    </source>
</evidence>
<dbReference type="Pfam" id="PF17043">
    <property type="entry name" value="MAT1-1-2"/>
    <property type="match status" value="1"/>
</dbReference>
<dbReference type="EMBL" id="APWK03000076">
    <property type="protein sequence ID" value="PHH52093.1"/>
    <property type="molecule type" value="Genomic_DNA"/>
</dbReference>
<evidence type="ECO:0000256" key="1">
    <source>
        <dbReference type="SAM" id="Phobius"/>
    </source>
</evidence>
<organism evidence="2 3">
    <name type="scientific">Ceratocystis fimbriata CBS 114723</name>
    <dbReference type="NCBI Taxonomy" id="1035309"/>
    <lineage>
        <taxon>Eukaryota</taxon>
        <taxon>Fungi</taxon>
        <taxon>Dikarya</taxon>
        <taxon>Ascomycota</taxon>
        <taxon>Pezizomycotina</taxon>
        <taxon>Sordariomycetes</taxon>
        <taxon>Hypocreomycetidae</taxon>
        <taxon>Microascales</taxon>
        <taxon>Ceratocystidaceae</taxon>
        <taxon>Ceratocystis</taxon>
    </lineage>
</organism>
<gene>
    <name evidence="2" type="ORF">CFIMG_004380RA</name>
</gene>
<name>A0A2C5X217_9PEZI</name>
<evidence type="ECO:0000313" key="3">
    <source>
        <dbReference type="Proteomes" id="UP000222788"/>
    </source>
</evidence>
<keyword evidence="1" id="KW-0812">Transmembrane</keyword>
<comment type="caution">
    <text evidence="2">The sequence shown here is derived from an EMBL/GenBank/DDBJ whole genome shotgun (WGS) entry which is preliminary data.</text>
</comment>
<dbReference type="Proteomes" id="UP000222788">
    <property type="component" value="Unassembled WGS sequence"/>
</dbReference>
<keyword evidence="1" id="KW-0472">Membrane</keyword>
<reference evidence="2 3" key="1">
    <citation type="journal article" date="2013" name="Fungal Biol.">
        <title>Analysis of microsatellite markers in the genome of the plant pathogen Ceratocystis fimbriata.</title>
        <authorList>
            <person name="Simpson M.C."/>
            <person name="Wilken P.M."/>
            <person name="Coetzee M.P."/>
            <person name="Wingfield M.J."/>
            <person name="Wingfield B.D."/>
        </authorList>
    </citation>
    <scope>NUCLEOTIDE SEQUENCE [LARGE SCALE GENOMIC DNA]</scope>
    <source>
        <strain evidence="2 3">CBS 114723</strain>
    </source>
</reference>
<protein>
    <recommendedName>
        <fullName evidence="4">Mating type 1-1-2 protein</fullName>
    </recommendedName>
</protein>
<feature type="transmembrane region" description="Helical" evidence="1">
    <location>
        <begin position="150"/>
        <end position="172"/>
    </location>
</feature>
<sequence>MSREFDKVAPARLEREIPLTLSSQSIQELHYEIFTECLRRRRKNPMKYAKFFADHLSKDAVKEVMVIIDLTMYASSQPIVSAVRALAGGIKLDHNGIVHRLLHAWNKAAMPFIFDVKLSRGISLQGYRAIVLTTNMWKPMAHLQTAERHAILAANSATVAIVAALIIVNWLLSSEINPASIEGMMEPYGVLGTEVFLRFMWDQVLPPLDILKNFPGRELGLRAGSSIKFDDDLSLQISVKNIYGRVGWRDLPYLHPAYRVYGSSWSKFFRNRGQSMFFKGDYTDAAYWSRPITFAIPTKTLEWISKLKEEYALAARKLGDVPLMSFETVAGLSGEPYPNISSNKPSVETKRCVVPLEVYQPAGIGQVCRYPITDLNGNLTLNFCETLMACDPDGPIDPPQNTDFLAPPFLNRPSEGLMLFKCRKYEMPRQQPTT</sequence>
<dbReference type="InterPro" id="IPR031472">
    <property type="entry name" value="MAT1-1-2/MatA-2/Smr1"/>
</dbReference>